<dbReference type="SMART" id="SM00856">
    <property type="entry name" value="PMEI"/>
    <property type="match status" value="1"/>
</dbReference>
<comment type="similarity">
    <text evidence="2">Belongs to the PMEI family.</text>
</comment>
<evidence type="ECO:0000256" key="2">
    <source>
        <dbReference type="ARBA" id="ARBA00038471"/>
    </source>
</evidence>
<dbReference type="FunFam" id="1.20.140.40:FF:000005">
    <property type="entry name" value="Pectin methylesterase inhibitor 1"/>
    <property type="match status" value="1"/>
</dbReference>
<dbReference type="Gene3D" id="1.20.140.40">
    <property type="entry name" value="Invertase/pectin methylesterase inhibitor family protein"/>
    <property type="match status" value="1"/>
</dbReference>
<dbReference type="Pfam" id="PF04043">
    <property type="entry name" value="PMEI"/>
    <property type="match status" value="1"/>
</dbReference>
<proteinExistence type="inferred from homology"/>
<gene>
    <name evidence="4" type="primary">21KD_5</name>
    <name evidence="4" type="ORF">CK203_086190</name>
</gene>
<dbReference type="NCBIfam" id="TIGR01614">
    <property type="entry name" value="PME_inhib"/>
    <property type="match status" value="1"/>
</dbReference>
<dbReference type="InterPro" id="IPR035513">
    <property type="entry name" value="Invertase/methylesterase_inhib"/>
</dbReference>
<dbReference type="PANTHER" id="PTHR31080:SF117">
    <property type="entry name" value="PLANT INVERTASE_PECTIN METHYLESTERASE INHIBITOR SUPERFAMILY PROTEIN"/>
    <property type="match status" value="1"/>
</dbReference>
<keyword evidence="1" id="KW-0732">Signal</keyword>
<reference evidence="4 5" key="1">
    <citation type="journal article" date="2018" name="PLoS Genet.">
        <title>Population sequencing reveals clonal diversity and ancestral inbreeding in the grapevine cultivar Chardonnay.</title>
        <authorList>
            <person name="Roach M.J."/>
            <person name="Johnson D.L."/>
            <person name="Bohlmann J."/>
            <person name="van Vuuren H.J."/>
            <person name="Jones S.J."/>
            <person name="Pretorius I.S."/>
            <person name="Schmidt S.A."/>
            <person name="Borneman A.R."/>
        </authorList>
    </citation>
    <scope>NUCLEOTIDE SEQUENCE [LARGE SCALE GENOMIC DNA]</scope>
    <source>
        <strain evidence="5">cv. Chardonnay</strain>
        <tissue evidence="4">Leaf</tissue>
    </source>
</reference>
<dbReference type="Proteomes" id="UP000288805">
    <property type="component" value="Unassembled WGS sequence"/>
</dbReference>
<feature type="domain" description="Pectinesterase inhibitor" evidence="3">
    <location>
        <begin position="68"/>
        <end position="224"/>
    </location>
</feature>
<dbReference type="PANTHER" id="PTHR31080">
    <property type="entry name" value="PECTINESTERASE INHIBITOR-LIKE"/>
    <property type="match status" value="1"/>
</dbReference>
<accession>A0A438DXA1</accession>
<dbReference type="SUPFAM" id="SSF101148">
    <property type="entry name" value="Plant invertase/pectin methylesterase inhibitor"/>
    <property type="match status" value="1"/>
</dbReference>
<evidence type="ECO:0000259" key="3">
    <source>
        <dbReference type="SMART" id="SM00856"/>
    </source>
</evidence>
<dbReference type="CDD" id="cd15798">
    <property type="entry name" value="PMEI-like_3"/>
    <property type="match status" value="1"/>
</dbReference>
<dbReference type="InterPro" id="IPR051955">
    <property type="entry name" value="PME_Inhibitor"/>
</dbReference>
<comment type="caution">
    <text evidence="4">The sequence shown here is derived from an EMBL/GenBank/DDBJ whole genome shotgun (WGS) entry which is preliminary data.</text>
</comment>
<sequence>MDILWFVYKRKTLLFPSLIANLQASLQVTKRDMEGSFSSHFLAALIIFLSFTSCANLSSAARPAAEKASTEFIRTSCGTTTYPKLCYTSLSAHASVIQTSPKLLADTALAVTLSTARSTSSLMSKMVQSHGLKPREVAAMHDCVEELSDSVDQLRKAVGEMTQIKGSNFGLMMNDIQTWVSAALTDENTCTDGFAGNAMNGNLKTTVRARVVNMAHMTSNALGLINSYASLHN</sequence>
<dbReference type="InterPro" id="IPR006501">
    <property type="entry name" value="Pectinesterase_inhib_dom"/>
</dbReference>
<evidence type="ECO:0000313" key="5">
    <source>
        <dbReference type="Proteomes" id="UP000288805"/>
    </source>
</evidence>
<name>A0A438DXA1_VITVI</name>
<organism evidence="4 5">
    <name type="scientific">Vitis vinifera</name>
    <name type="common">Grape</name>
    <dbReference type="NCBI Taxonomy" id="29760"/>
    <lineage>
        <taxon>Eukaryota</taxon>
        <taxon>Viridiplantae</taxon>
        <taxon>Streptophyta</taxon>
        <taxon>Embryophyta</taxon>
        <taxon>Tracheophyta</taxon>
        <taxon>Spermatophyta</taxon>
        <taxon>Magnoliopsida</taxon>
        <taxon>eudicotyledons</taxon>
        <taxon>Gunneridae</taxon>
        <taxon>Pentapetalae</taxon>
        <taxon>rosids</taxon>
        <taxon>Vitales</taxon>
        <taxon>Vitaceae</taxon>
        <taxon>Viteae</taxon>
        <taxon>Vitis</taxon>
    </lineage>
</organism>
<dbReference type="EMBL" id="QGNW01001464">
    <property type="protein sequence ID" value="RVW40156.1"/>
    <property type="molecule type" value="Genomic_DNA"/>
</dbReference>
<protein>
    <submittedName>
        <fullName evidence="4">21 kDa protein</fullName>
    </submittedName>
</protein>
<dbReference type="AlphaFoldDB" id="A0A438DXA1"/>
<evidence type="ECO:0000256" key="1">
    <source>
        <dbReference type="ARBA" id="ARBA00022729"/>
    </source>
</evidence>
<evidence type="ECO:0000313" key="4">
    <source>
        <dbReference type="EMBL" id="RVW40156.1"/>
    </source>
</evidence>
<dbReference type="GO" id="GO:0046910">
    <property type="term" value="F:pectinesterase inhibitor activity"/>
    <property type="evidence" value="ECO:0007669"/>
    <property type="project" value="UniProtKB-ARBA"/>
</dbReference>